<keyword evidence="3" id="KW-1185">Reference proteome</keyword>
<protein>
    <submittedName>
        <fullName evidence="2">Uncharacterized protein</fullName>
    </submittedName>
</protein>
<name>A0A6H5IEC7_9HYME</name>
<dbReference type="AlphaFoldDB" id="A0A6H5IEC7"/>
<evidence type="ECO:0000313" key="2">
    <source>
        <dbReference type="EMBL" id="CAB0036323.1"/>
    </source>
</evidence>
<evidence type="ECO:0000256" key="1">
    <source>
        <dbReference type="SAM" id="MobiDB-lite"/>
    </source>
</evidence>
<dbReference type="Proteomes" id="UP000479190">
    <property type="component" value="Unassembled WGS sequence"/>
</dbReference>
<feature type="compositionally biased region" description="Polar residues" evidence="1">
    <location>
        <begin position="30"/>
        <end position="42"/>
    </location>
</feature>
<dbReference type="EMBL" id="CADCXV010000815">
    <property type="protein sequence ID" value="CAB0036323.1"/>
    <property type="molecule type" value="Genomic_DNA"/>
</dbReference>
<gene>
    <name evidence="2" type="ORF">TBRA_LOCUS8195</name>
</gene>
<accession>A0A6H5IEC7</accession>
<proteinExistence type="predicted"/>
<reference evidence="2 3" key="1">
    <citation type="submission" date="2020-02" db="EMBL/GenBank/DDBJ databases">
        <authorList>
            <person name="Ferguson B K."/>
        </authorList>
    </citation>
    <scope>NUCLEOTIDE SEQUENCE [LARGE SCALE GENOMIC DNA]</scope>
</reference>
<sequence>MGREDKNLFVHEFRAQLQAFLAQQRRGSPRSVSGTGRTSRASGATAGGVTSLPKLLIGRWRRRRGRESRPGRRGREHVGGKVSAAQLCWIDRSARGGGASRGARQDHTDRRRGRVLLKLLQIVLGAAGTAAQVRGYPVLWRSEIAVEHLQIAL</sequence>
<evidence type="ECO:0000313" key="3">
    <source>
        <dbReference type="Proteomes" id="UP000479190"/>
    </source>
</evidence>
<organism evidence="2 3">
    <name type="scientific">Trichogramma brassicae</name>
    <dbReference type="NCBI Taxonomy" id="86971"/>
    <lineage>
        <taxon>Eukaryota</taxon>
        <taxon>Metazoa</taxon>
        <taxon>Ecdysozoa</taxon>
        <taxon>Arthropoda</taxon>
        <taxon>Hexapoda</taxon>
        <taxon>Insecta</taxon>
        <taxon>Pterygota</taxon>
        <taxon>Neoptera</taxon>
        <taxon>Endopterygota</taxon>
        <taxon>Hymenoptera</taxon>
        <taxon>Apocrita</taxon>
        <taxon>Proctotrupomorpha</taxon>
        <taxon>Chalcidoidea</taxon>
        <taxon>Trichogrammatidae</taxon>
        <taxon>Trichogramma</taxon>
    </lineage>
</organism>
<feature type="region of interest" description="Disordered" evidence="1">
    <location>
        <begin position="21"/>
        <end position="48"/>
    </location>
</feature>